<organism evidence="5 6">
    <name type="scientific">Loxostege sticticalis</name>
    <name type="common">Beet webworm moth</name>
    <dbReference type="NCBI Taxonomy" id="481309"/>
    <lineage>
        <taxon>Eukaryota</taxon>
        <taxon>Metazoa</taxon>
        <taxon>Ecdysozoa</taxon>
        <taxon>Arthropoda</taxon>
        <taxon>Hexapoda</taxon>
        <taxon>Insecta</taxon>
        <taxon>Pterygota</taxon>
        <taxon>Neoptera</taxon>
        <taxon>Endopterygota</taxon>
        <taxon>Lepidoptera</taxon>
        <taxon>Glossata</taxon>
        <taxon>Ditrysia</taxon>
        <taxon>Pyraloidea</taxon>
        <taxon>Crambidae</taxon>
        <taxon>Pyraustinae</taxon>
        <taxon>Loxostege</taxon>
    </lineage>
</organism>
<dbReference type="Gene3D" id="3.30.420.10">
    <property type="entry name" value="Ribonuclease H-like superfamily/Ribonuclease H"/>
    <property type="match status" value="1"/>
</dbReference>
<feature type="domain" description="DDE-1" evidence="3">
    <location>
        <begin position="227"/>
        <end position="366"/>
    </location>
</feature>
<dbReference type="InterPro" id="IPR036397">
    <property type="entry name" value="RNaseH_sf"/>
</dbReference>
<evidence type="ECO:0008006" key="7">
    <source>
        <dbReference type="Google" id="ProtNLM"/>
    </source>
</evidence>
<dbReference type="PANTHER" id="PTHR19303">
    <property type="entry name" value="TRANSPOSON"/>
    <property type="match status" value="1"/>
</dbReference>
<evidence type="ECO:0000259" key="4">
    <source>
        <dbReference type="Pfam" id="PF05225"/>
    </source>
</evidence>
<keyword evidence="6" id="KW-1185">Reference proteome</keyword>
<feature type="domain" description="HTH psq-type" evidence="4">
    <location>
        <begin position="34"/>
        <end position="75"/>
    </location>
</feature>
<dbReference type="InterPro" id="IPR050863">
    <property type="entry name" value="CenT-Element_Derived"/>
</dbReference>
<dbReference type="InterPro" id="IPR007889">
    <property type="entry name" value="HTH_Psq"/>
</dbReference>
<reference evidence="5 6" key="1">
    <citation type="submission" date="2024-06" db="EMBL/GenBank/DDBJ databases">
        <title>A chromosome-level genome assembly of beet webworm, Loxostege sticticalis.</title>
        <authorList>
            <person name="Zhang Y."/>
        </authorList>
    </citation>
    <scope>NUCLEOTIDE SEQUENCE [LARGE SCALE GENOMIC DNA]</scope>
    <source>
        <strain evidence="5">AQ026</strain>
        <tissue evidence="5">Whole body</tissue>
    </source>
</reference>
<sequence length="913" mass="103559">MVFRCESRMVRQYEKKSICARNGKTFKPYQSYSKENLESAIKDVKSKKLSLREAALKYDVPKSTIERHSKGQTTYESAGHPTLFSREEENKFIQYIQVVAEWGFPFDLIDLRVFAQRYLNRIGRKVYTLQDNLPGRDWAANFLIRHKSVLSNRISSNISSDRAKVNEEVIDEFFDNYEETIQGIEPDCIVNYDETNLTDDPGSNKFIFRRGTKYPEKVMNSSKTAISLMFSGTADGTLLPVYTVYKSEHKYDTWVLGGPETAHYNNSRSGWFDSICFEDWFNSIIIPFAKSKHGKQVLIIGDNLSSHFSENVLKSCQKYNIKFACLPPKATHLMQPLDVAYYAPLKHYWRQILTDWKKKEGRKQKTLSKNAFPGLLQKLLNRLEDSGSSSQNLISGFEKTGLYPVNRDRPKTRLPKTQHSISEINENASAVVVEMLEELRGTQSDAPKRRKKRCNVPAGKSITVSDVLQKENDDLLKKKKGKGKGQGKRTKTVDKTDKENENDDLVKKKKEKGKGQGKQTKVVDITDKENENTSENTQNPKKKKSKPLQGRKNYNSDTSNSDIEMSVHADSDIFDVANEMSDSLTEYDMYIPEIPYSQRRLIDASPSPSESVRTEGNNLLSTTASTKNIEYISDASANKEFLPADLLKDISAGPEENLSIPKDISTLPENELPPARISTSPPAVSSPITIVEVASSAPDNGLSPLEVPTLPIENAKDVLKLPGNELSLPAAPVISMEQTDDVSTAPKKRKVQQKNKNNPKKSKSDNKKQYKIKTTEAVPPTSETNLPPTSSLEYAKLKNIHVAETETPGCSNQEKEIPVNYNMNDYVIVRYILKKKVEYFVGKIIEIRQGKVKISFFNKVGKYDSTIFRKPKKKDIDTVDDSMIVRSVELMAINESETDFVFHNDDDYFYFDY</sequence>
<dbReference type="Pfam" id="PF05225">
    <property type="entry name" value="HTH_psq"/>
    <property type="match status" value="1"/>
</dbReference>
<feature type="compositionally biased region" description="Polar residues" evidence="2">
    <location>
        <begin position="552"/>
        <end position="563"/>
    </location>
</feature>
<accession>A0ABR3HG72</accession>
<feature type="compositionally biased region" description="Basic residues" evidence="2">
    <location>
        <begin position="746"/>
        <end position="761"/>
    </location>
</feature>
<dbReference type="InterPro" id="IPR009057">
    <property type="entry name" value="Homeodomain-like_sf"/>
</dbReference>
<evidence type="ECO:0000256" key="1">
    <source>
        <dbReference type="ARBA" id="ARBA00004123"/>
    </source>
</evidence>
<protein>
    <recommendedName>
        <fullName evidence="7">Transposase</fullName>
    </recommendedName>
</protein>
<dbReference type="Proteomes" id="UP001549920">
    <property type="component" value="Unassembled WGS sequence"/>
</dbReference>
<feature type="region of interest" description="Disordered" evidence="2">
    <location>
        <begin position="737"/>
        <end position="789"/>
    </location>
</feature>
<dbReference type="PANTHER" id="PTHR19303:SF74">
    <property type="entry name" value="POGO TRANSPOSABLE ELEMENT WITH KRAB DOMAIN"/>
    <property type="match status" value="1"/>
</dbReference>
<dbReference type="SUPFAM" id="SSF46689">
    <property type="entry name" value="Homeodomain-like"/>
    <property type="match status" value="1"/>
</dbReference>
<dbReference type="InterPro" id="IPR004875">
    <property type="entry name" value="DDE_SF_endonuclease_dom"/>
</dbReference>
<evidence type="ECO:0000313" key="6">
    <source>
        <dbReference type="Proteomes" id="UP001549920"/>
    </source>
</evidence>
<dbReference type="Pfam" id="PF03184">
    <property type="entry name" value="DDE_1"/>
    <property type="match status" value="1"/>
</dbReference>
<evidence type="ECO:0000259" key="3">
    <source>
        <dbReference type="Pfam" id="PF03184"/>
    </source>
</evidence>
<comment type="subcellular location">
    <subcellularLocation>
        <location evidence="1">Nucleus</location>
    </subcellularLocation>
</comment>
<proteinExistence type="predicted"/>
<dbReference type="EMBL" id="JBEUOH010000020">
    <property type="protein sequence ID" value="KAL0869395.1"/>
    <property type="molecule type" value="Genomic_DNA"/>
</dbReference>
<dbReference type="Gene3D" id="1.10.10.60">
    <property type="entry name" value="Homeodomain-like"/>
    <property type="match status" value="1"/>
</dbReference>
<feature type="region of interest" description="Disordered" evidence="2">
    <location>
        <begin position="475"/>
        <end position="564"/>
    </location>
</feature>
<gene>
    <name evidence="5" type="ORF">ABMA27_007635</name>
</gene>
<evidence type="ECO:0000256" key="2">
    <source>
        <dbReference type="SAM" id="MobiDB-lite"/>
    </source>
</evidence>
<evidence type="ECO:0000313" key="5">
    <source>
        <dbReference type="EMBL" id="KAL0869395.1"/>
    </source>
</evidence>
<feature type="compositionally biased region" description="Basic residues" evidence="2">
    <location>
        <begin position="477"/>
        <end position="490"/>
    </location>
</feature>
<name>A0ABR3HG72_LOXSC</name>
<comment type="caution">
    <text evidence="5">The sequence shown here is derived from an EMBL/GenBank/DDBJ whole genome shotgun (WGS) entry which is preliminary data.</text>
</comment>